<protein>
    <submittedName>
        <fullName evidence="2">Uncharacterized protein</fullName>
    </submittedName>
</protein>
<comment type="caution">
    <text evidence="2">The sequence shown here is derived from an EMBL/GenBank/DDBJ whole genome shotgun (WGS) entry which is preliminary data.</text>
</comment>
<evidence type="ECO:0000256" key="1">
    <source>
        <dbReference type="SAM" id="MobiDB-lite"/>
    </source>
</evidence>
<feature type="non-terminal residue" evidence="2">
    <location>
        <position position="1"/>
    </location>
</feature>
<dbReference type="EMBL" id="LWDF02000791">
    <property type="protein sequence ID" value="KAE8242613.1"/>
    <property type="molecule type" value="Genomic_DNA"/>
</dbReference>
<keyword evidence="3" id="KW-1185">Reference proteome</keyword>
<feature type="region of interest" description="Disordered" evidence="1">
    <location>
        <begin position="1"/>
        <end position="100"/>
    </location>
</feature>
<evidence type="ECO:0000313" key="3">
    <source>
        <dbReference type="Proteomes" id="UP000077521"/>
    </source>
</evidence>
<feature type="compositionally biased region" description="Polar residues" evidence="1">
    <location>
        <begin position="82"/>
        <end position="100"/>
    </location>
</feature>
<dbReference type="AlphaFoldDB" id="A0A8T8SLC6"/>
<reference evidence="2" key="2">
    <citation type="journal article" date="2019" name="IMA Fungus">
        <title>Genome sequencing and comparison of five Tilletia species to identify candidate genes for the detection of regulated species infecting wheat.</title>
        <authorList>
            <person name="Nguyen H.D.T."/>
            <person name="Sultana T."/>
            <person name="Kesanakurti P."/>
            <person name="Hambleton S."/>
        </authorList>
    </citation>
    <scope>NUCLEOTIDE SEQUENCE</scope>
    <source>
        <strain evidence="2">DAOMC 236416</strain>
    </source>
</reference>
<reference evidence="2" key="1">
    <citation type="submission" date="2016-04" db="EMBL/GenBank/DDBJ databases">
        <authorList>
            <person name="Nguyen H.D."/>
            <person name="Samba Siva P."/>
            <person name="Cullis J."/>
            <person name="Levesque C.A."/>
            <person name="Hambleton S."/>
        </authorList>
    </citation>
    <scope>NUCLEOTIDE SEQUENCE</scope>
    <source>
        <strain evidence="2">DAOMC 236416</strain>
    </source>
</reference>
<proteinExistence type="predicted"/>
<dbReference type="Proteomes" id="UP000077521">
    <property type="component" value="Unassembled WGS sequence"/>
</dbReference>
<sequence length="121" mass="13126">MRGALVRSKPTRPAPGTEHGSNTEPPGSNEQLNDHNNKQPSSNNEQTDSNNEQLSSNEQSSSSNEQLQATIQPHPGIDRENIISTPSNPSPTHTRAVTATTIPSTSTFMFDSSWEKGWADV</sequence>
<feature type="compositionally biased region" description="Polar residues" evidence="1">
    <location>
        <begin position="19"/>
        <end position="31"/>
    </location>
</feature>
<evidence type="ECO:0000313" key="2">
    <source>
        <dbReference type="EMBL" id="KAE8242613.1"/>
    </source>
</evidence>
<organism evidence="2 3">
    <name type="scientific">Tilletia indica</name>
    <dbReference type="NCBI Taxonomy" id="43049"/>
    <lineage>
        <taxon>Eukaryota</taxon>
        <taxon>Fungi</taxon>
        <taxon>Dikarya</taxon>
        <taxon>Basidiomycota</taxon>
        <taxon>Ustilaginomycotina</taxon>
        <taxon>Exobasidiomycetes</taxon>
        <taxon>Tilletiales</taxon>
        <taxon>Tilletiaceae</taxon>
        <taxon>Tilletia</taxon>
    </lineage>
</organism>
<feature type="compositionally biased region" description="Polar residues" evidence="1">
    <location>
        <begin position="38"/>
        <end position="48"/>
    </location>
</feature>
<accession>A0A8T8SLC6</accession>
<gene>
    <name evidence="2" type="ORF">A4X13_0g7086</name>
</gene>
<feature type="compositionally biased region" description="Low complexity" evidence="1">
    <location>
        <begin position="49"/>
        <end position="68"/>
    </location>
</feature>
<name>A0A8T8SLC6_9BASI</name>